<dbReference type="OrthoDB" id="8195456at2759"/>
<gene>
    <name evidence="2" type="ORF">N0V84_011312</name>
</gene>
<proteinExistence type="predicted"/>
<dbReference type="AlphaFoldDB" id="A0A9W8TCE2"/>
<accession>A0A9W8TCE2</accession>
<comment type="caution">
    <text evidence="2">The sequence shown here is derived from an EMBL/GenBank/DDBJ whole genome shotgun (WGS) entry which is preliminary data.</text>
</comment>
<evidence type="ECO:0000313" key="2">
    <source>
        <dbReference type="EMBL" id="KAJ4309803.1"/>
    </source>
</evidence>
<feature type="region of interest" description="Disordered" evidence="1">
    <location>
        <begin position="303"/>
        <end position="323"/>
    </location>
</feature>
<dbReference type="Proteomes" id="UP001140502">
    <property type="component" value="Unassembled WGS sequence"/>
</dbReference>
<dbReference type="EMBL" id="JAPEUR010000412">
    <property type="protein sequence ID" value="KAJ4309803.1"/>
    <property type="molecule type" value="Genomic_DNA"/>
</dbReference>
<evidence type="ECO:0000256" key="1">
    <source>
        <dbReference type="SAM" id="MobiDB-lite"/>
    </source>
</evidence>
<protein>
    <submittedName>
        <fullName evidence="2">Uncharacterized protein</fullName>
    </submittedName>
</protein>
<keyword evidence="3" id="KW-1185">Reference proteome</keyword>
<organism evidence="2 3">
    <name type="scientific">Fusarium piperis</name>
    <dbReference type="NCBI Taxonomy" id="1435070"/>
    <lineage>
        <taxon>Eukaryota</taxon>
        <taxon>Fungi</taxon>
        <taxon>Dikarya</taxon>
        <taxon>Ascomycota</taxon>
        <taxon>Pezizomycotina</taxon>
        <taxon>Sordariomycetes</taxon>
        <taxon>Hypocreomycetidae</taxon>
        <taxon>Hypocreales</taxon>
        <taxon>Nectriaceae</taxon>
        <taxon>Fusarium</taxon>
        <taxon>Fusarium solani species complex</taxon>
    </lineage>
</organism>
<sequence length="323" mass="37507">MQMIEDKLRSALQKFDSLRKAPVLGDNATQAGYDSHSLQKLEDMATALKRIRQEESQVLESLYRKKTLLHRLENAKTFGMAIPDDQETRRKVAAEIIHSLIRTPSQFYLLLKAVGFSPDNDMRGSITLALEAIRGCSISEITRWLAEPEVTMAKLEGEVQQLKQQFGECQDQVEALTRERDAANTAREAENSRRRTDRDTLKARDHLALKEDEIQNLQMTHEEELSRLRQEHQEEVRRLRLGHEQDLRKLKREHQSELDLVRQGLAGERSLQGRIEPTVKPVIPRYSFMQRHRARVWEKMYEVDESSAGMETSDVDVNQHRED</sequence>
<reference evidence="2" key="1">
    <citation type="submission" date="2022-10" db="EMBL/GenBank/DDBJ databases">
        <title>Tapping the CABI collections for fungal endophytes: first genome assemblies for Collariella, Neodidymelliopsis, Ascochyta clinopodiicola, Didymella pomorum, Didymosphaeria variabile, Neocosmospora piperis and Neocucurbitaria cava.</title>
        <authorList>
            <person name="Hill R."/>
        </authorList>
    </citation>
    <scope>NUCLEOTIDE SEQUENCE</scope>
    <source>
        <strain evidence="2">IMI 366586</strain>
    </source>
</reference>
<evidence type="ECO:0000313" key="3">
    <source>
        <dbReference type="Proteomes" id="UP001140502"/>
    </source>
</evidence>
<name>A0A9W8TCE2_9HYPO</name>
<feature type="region of interest" description="Disordered" evidence="1">
    <location>
        <begin position="179"/>
        <end position="201"/>
    </location>
</feature>